<dbReference type="STRING" id="174720.A0A0N5B556"/>
<dbReference type="InterPro" id="IPR010796">
    <property type="entry name" value="C2_B9-type_dom"/>
</dbReference>
<proteinExistence type="predicted"/>
<reference evidence="7" key="1">
    <citation type="submission" date="2017-02" db="UniProtKB">
        <authorList>
            <consortium name="WormBaseParasite"/>
        </authorList>
    </citation>
    <scope>IDENTIFICATION</scope>
</reference>
<protein>
    <submittedName>
        <fullName evidence="7">Arrestin_N domain-containing protein</fullName>
    </submittedName>
</protein>
<keyword evidence="5" id="KW-0966">Cell projection</keyword>
<dbReference type="Proteomes" id="UP000046392">
    <property type="component" value="Unplaced"/>
</dbReference>
<evidence type="ECO:0000256" key="1">
    <source>
        <dbReference type="ARBA" id="ARBA00004120"/>
    </source>
</evidence>
<dbReference type="GO" id="GO:0036038">
    <property type="term" value="C:MKS complex"/>
    <property type="evidence" value="ECO:0007669"/>
    <property type="project" value="TreeGrafter"/>
</dbReference>
<dbReference type="Pfam" id="PF07162">
    <property type="entry name" value="B9-C2"/>
    <property type="match status" value="1"/>
</dbReference>
<dbReference type="GO" id="GO:0060271">
    <property type="term" value="P:cilium assembly"/>
    <property type="evidence" value="ECO:0007669"/>
    <property type="project" value="TreeGrafter"/>
</dbReference>
<name>A0A0N5B556_STREA</name>
<sequence>MIKNYDSSSIYFTKNSVENFKIRITIERLGTLISGIYLANTDNKPITSGTISSRTQTSLGSTYEEVSQNINLNIGSGQITNQVIEKTSFYWGQLLENNFRQDDAKYDVDNEKPFNGADGNYDIIKKSRIFTIISNNEDSSVFKSTIGESEKIEKSFLTRNTKIKPINLITKKTKIIDNPTHKQKLEGRHIKEINEEMTIKVYLGASDKYGENYDESQEFTVGKLVLINKKMLIINGIIVNENLKIQGKDGFYKIHFEIIDNVVLSKLSFDNESFTNLLLYEDEEKRKEGDKNFFVNVCYLLTIQKTKLFPFDGVYIEYIIELPNNMMLSNEDNSVLTGRTHVSNNNWNGESYFSFPIELNCLLHLTKKFSSFPIIYFRICSEDEYNSFRINGYTSMHLPLQPGTHNHILTSWCPIENHSNYNKLYNLFLGQSLDIKEITKQCIHNKTCSSAIGIQTESRGNLYLTVSTIIQSKHLILNDEMSSLKYSVINERYITNLSLYMKIKKVLLDFEKARNTLLLIKNKEK</sequence>
<comment type="subcellular location">
    <subcellularLocation>
        <location evidence="1">Cytoplasm</location>
        <location evidence="1">Cytoskeleton</location>
        <location evidence="1">Cilium basal body</location>
    </subcellularLocation>
</comment>
<accession>A0A0N5B556</accession>
<evidence type="ECO:0000313" key="6">
    <source>
        <dbReference type="Proteomes" id="UP000046392"/>
    </source>
</evidence>
<evidence type="ECO:0000256" key="3">
    <source>
        <dbReference type="ARBA" id="ARBA00022794"/>
    </source>
</evidence>
<dbReference type="WBParaSite" id="SPAL_0000120300.1">
    <property type="protein sequence ID" value="SPAL_0000120300.1"/>
    <property type="gene ID" value="SPAL_0000120300"/>
</dbReference>
<evidence type="ECO:0000256" key="4">
    <source>
        <dbReference type="ARBA" id="ARBA00023212"/>
    </source>
</evidence>
<keyword evidence="2" id="KW-0963">Cytoplasm</keyword>
<keyword evidence="3" id="KW-0970">Cilium biogenesis/degradation</keyword>
<evidence type="ECO:0000256" key="2">
    <source>
        <dbReference type="ARBA" id="ARBA00022490"/>
    </source>
</evidence>
<organism evidence="6 7">
    <name type="scientific">Strongyloides papillosus</name>
    <name type="common">Intestinal threadworm</name>
    <dbReference type="NCBI Taxonomy" id="174720"/>
    <lineage>
        <taxon>Eukaryota</taxon>
        <taxon>Metazoa</taxon>
        <taxon>Ecdysozoa</taxon>
        <taxon>Nematoda</taxon>
        <taxon>Chromadorea</taxon>
        <taxon>Rhabditida</taxon>
        <taxon>Tylenchina</taxon>
        <taxon>Panagrolaimomorpha</taxon>
        <taxon>Strongyloidoidea</taxon>
        <taxon>Strongyloididae</taxon>
        <taxon>Strongyloides</taxon>
    </lineage>
</organism>
<dbReference type="PANTHER" id="PTHR12968">
    <property type="entry name" value="B9 DOMAIN-CONTAINING"/>
    <property type="match status" value="1"/>
</dbReference>
<dbReference type="PANTHER" id="PTHR12968:SF4">
    <property type="entry name" value="TECTONIC-LIKE COMPLEX MEMBER MKS1"/>
    <property type="match status" value="1"/>
</dbReference>
<keyword evidence="4" id="KW-0206">Cytoskeleton</keyword>
<dbReference type="AlphaFoldDB" id="A0A0N5B556"/>
<evidence type="ECO:0000313" key="7">
    <source>
        <dbReference type="WBParaSite" id="SPAL_0000120300.1"/>
    </source>
</evidence>
<keyword evidence="6" id="KW-1185">Reference proteome</keyword>
<evidence type="ECO:0000256" key="5">
    <source>
        <dbReference type="ARBA" id="ARBA00023273"/>
    </source>
</evidence>